<dbReference type="FunFam" id="3.30.160.60:FF:000014">
    <property type="entry name" value="Transcription factor Sp3"/>
    <property type="match status" value="1"/>
</dbReference>
<keyword evidence="4 11" id="KW-0863">Zinc-finger</keyword>
<dbReference type="InterPro" id="IPR036236">
    <property type="entry name" value="Znf_C2H2_sf"/>
</dbReference>
<name>B0W993_CULQU</name>
<evidence type="ECO:0000256" key="12">
    <source>
        <dbReference type="SAM" id="MobiDB-lite"/>
    </source>
</evidence>
<dbReference type="GO" id="GO:0005634">
    <property type="term" value="C:nucleus"/>
    <property type="evidence" value="ECO:0007669"/>
    <property type="project" value="UniProtKB-SubCell"/>
</dbReference>
<feature type="compositionally biased region" description="Low complexity" evidence="12">
    <location>
        <begin position="798"/>
        <end position="809"/>
    </location>
</feature>
<dbReference type="HOGENOM" id="CLU_017721_0_0_1"/>
<sequence>MQQVQQLTQVAQQQPQVITLQQLQNFLPQHQLNTLTTADGTPVQVAQTSANTTPVGTPVKTFVTSPQQIQQPQILNLQGLPQQFLQGGQLIQNPNGMFQMVQPLQTINVDGQETLFVPGGIQNNQLAGAQAVQINGQQAFLTPSGQLIRAPNGVIPGNFLQNMAQAVQLPNGQNVQVRPAGGMPQMVQFPMQQTIPVQVPISTGNGQTVYQTVHVPIQAIGSAYVQPQMQVIPQIPQVANIITPNGQIQQVQLTSLNSLAGLQAAQAQQNIILQQPQNLAQAQAQMNAANSMVSGMQSAPTVQSAGTADGTQQAQNQQQPQQQQQQQQPQPQPITIAGPQVGQQITVIPSNSLPQLRQNAANIIQMPNIPGLQAIPVQNIPGIGNVQVIPTNFMQPVQPQTVASQPQLNPVNQAGQTISLQQAAAHQLSNIKPDPSDPGKWFIKQEAIPIAPQPAPPSGGNTNTSGSGASVAISTANVNILPAPSPQPAATTTTTTNPTTHHHHQIKGEIVASPQTTSVNVNISVADNTGSSGNEQVPKPRVRRVACTCPNCETKGEGPPDRKKQHICHVSGCNKVYGKTSHLRAHLRWHTGERPFVCSWMYCGKRFTRSDELQRHRRTHTGEKRFQCPECNKKFMRSDHLSKHIRTHSKLKKDHVRYLLELGDSMKSGGLSDEGEEDDMDMDEEDLKPEEEDDEDSDPVPLGQLAKPKLEPGMPQRPAAMAVTTLSSPNSAMGLMMAGGPGGATAGTVQPVAVSNGSSTGIVWIASGSLLGLQQPHPPPPPPPLYSIKQLNNSQEVANSAASASSDSNDSSDEKMMITLGNDDADQSIDSN</sequence>
<evidence type="ECO:0000256" key="4">
    <source>
        <dbReference type="ARBA" id="ARBA00022771"/>
    </source>
</evidence>
<evidence type="ECO:0000256" key="6">
    <source>
        <dbReference type="ARBA" id="ARBA00023015"/>
    </source>
</evidence>
<dbReference type="InParanoid" id="B0W993"/>
<dbReference type="SMART" id="SM00355">
    <property type="entry name" value="ZnF_C2H2"/>
    <property type="match status" value="3"/>
</dbReference>
<keyword evidence="2" id="KW-0479">Metal-binding</keyword>
<dbReference type="GO" id="GO:0000981">
    <property type="term" value="F:DNA-binding transcription factor activity, RNA polymerase II-specific"/>
    <property type="evidence" value="ECO:0007669"/>
    <property type="project" value="TreeGrafter"/>
</dbReference>
<keyword evidence="6" id="KW-0805">Transcription regulation</keyword>
<dbReference type="EMBL" id="DS231862">
    <property type="protein sequence ID" value="EDS39790.1"/>
    <property type="molecule type" value="Genomic_DNA"/>
</dbReference>
<dbReference type="AlphaFoldDB" id="B0W993"/>
<evidence type="ECO:0000313" key="14">
    <source>
        <dbReference type="EMBL" id="EDS39790.1"/>
    </source>
</evidence>
<dbReference type="GO" id="GO:0008270">
    <property type="term" value="F:zinc ion binding"/>
    <property type="evidence" value="ECO:0007669"/>
    <property type="project" value="UniProtKB-KW"/>
</dbReference>
<dbReference type="FunFam" id="3.30.160.60:FF:001110">
    <property type="entry name" value="Krueppel factor 13"/>
    <property type="match status" value="1"/>
</dbReference>
<keyword evidence="8" id="KW-0804">Transcription</keyword>
<feature type="compositionally biased region" description="Low complexity" evidence="12">
    <location>
        <begin position="488"/>
        <end position="499"/>
    </location>
</feature>
<evidence type="ECO:0000256" key="11">
    <source>
        <dbReference type="PROSITE-ProRule" id="PRU00042"/>
    </source>
</evidence>
<keyword evidence="5" id="KW-0862">Zinc</keyword>
<feature type="domain" description="C2H2-type" evidence="13">
    <location>
        <begin position="626"/>
        <end position="653"/>
    </location>
</feature>
<evidence type="ECO:0000256" key="8">
    <source>
        <dbReference type="ARBA" id="ARBA00023163"/>
    </source>
</evidence>
<feature type="region of interest" description="Disordered" evidence="12">
    <location>
        <begin position="482"/>
        <end position="506"/>
    </location>
</feature>
<dbReference type="FunCoup" id="B0W993">
    <property type="interactions" value="377"/>
</dbReference>
<dbReference type="OrthoDB" id="6365676at2759"/>
<dbReference type="SUPFAM" id="SSF57667">
    <property type="entry name" value="beta-beta-alpha zinc fingers"/>
    <property type="match status" value="2"/>
</dbReference>
<comment type="similarity">
    <text evidence="10">Belongs to the Sp1 C2H2-type zinc-finger protein family.</text>
</comment>
<dbReference type="VEuPathDB" id="VectorBase:CQUJHB013136"/>
<dbReference type="GO" id="GO:0000978">
    <property type="term" value="F:RNA polymerase II cis-regulatory region sequence-specific DNA binding"/>
    <property type="evidence" value="ECO:0007669"/>
    <property type="project" value="TreeGrafter"/>
</dbReference>
<feature type="compositionally biased region" description="Acidic residues" evidence="12">
    <location>
        <begin position="673"/>
        <end position="698"/>
    </location>
</feature>
<dbReference type="STRING" id="7176.B0W993"/>
<feature type="domain" description="C2H2-type" evidence="13">
    <location>
        <begin position="566"/>
        <end position="595"/>
    </location>
</feature>
<evidence type="ECO:0000256" key="9">
    <source>
        <dbReference type="ARBA" id="ARBA00023242"/>
    </source>
</evidence>
<dbReference type="Pfam" id="PF00096">
    <property type="entry name" value="zf-C2H2"/>
    <property type="match status" value="2"/>
</dbReference>
<feature type="region of interest" description="Disordered" evidence="12">
    <location>
        <begin position="291"/>
        <end position="336"/>
    </location>
</feature>
<feature type="compositionally biased region" description="Acidic residues" evidence="12">
    <location>
        <begin position="823"/>
        <end position="832"/>
    </location>
</feature>
<feature type="domain" description="C2H2-type" evidence="13">
    <location>
        <begin position="596"/>
        <end position="625"/>
    </location>
</feature>
<reference evidence="15" key="2">
    <citation type="submission" date="2021-02" db="UniProtKB">
        <authorList>
            <consortium name="EnsemblMetazoa"/>
        </authorList>
    </citation>
    <scope>IDENTIFICATION</scope>
    <source>
        <strain evidence="15">JHB</strain>
    </source>
</reference>
<reference evidence="14" key="1">
    <citation type="submission" date="2007-03" db="EMBL/GenBank/DDBJ databases">
        <title>Annotation of Culex pipiens quinquefasciatus.</title>
        <authorList>
            <consortium name="The Broad Institute Genome Sequencing Platform"/>
            <person name="Atkinson P.W."/>
            <person name="Hemingway J."/>
            <person name="Christensen B.M."/>
            <person name="Higgs S."/>
            <person name="Kodira C."/>
            <person name="Hannick L."/>
            <person name="Megy K."/>
            <person name="O'Leary S."/>
            <person name="Pearson M."/>
            <person name="Haas B.J."/>
            <person name="Mauceli E."/>
            <person name="Wortman J.R."/>
            <person name="Lee N.H."/>
            <person name="Guigo R."/>
            <person name="Stanke M."/>
            <person name="Alvarado L."/>
            <person name="Amedeo P."/>
            <person name="Antoine C.H."/>
            <person name="Arensburger P."/>
            <person name="Bidwell S.L."/>
            <person name="Crawford M."/>
            <person name="Camaro F."/>
            <person name="Devon K."/>
            <person name="Engels R."/>
            <person name="Hammond M."/>
            <person name="Howarth C."/>
            <person name="Koehrsen M."/>
            <person name="Lawson D."/>
            <person name="Montgomery P."/>
            <person name="Nene V."/>
            <person name="Nusbaum C."/>
            <person name="Puiu D."/>
            <person name="Romero-Severson J."/>
            <person name="Severson D.W."/>
            <person name="Shumway M."/>
            <person name="Sisk P."/>
            <person name="Stolte C."/>
            <person name="Zeng Q."/>
            <person name="Eisenstadt E."/>
            <person name="Fraser-Liggett C."/>
            <person name="Strausberg R."/>
            <person name="Galagan J."/>
            <person name="Birren B."/>
            <person name="Collins F.H."/>
        </authorList>
    </citation>
    <scope>NUCLEOTIDE SEQUENCE [LARGE SCALE GENOMIC DNA]</scope>
    <source>
        <strain evidence="14">JHB</strain>
    </source>
</reference>
<feature type="region of interest" description="Disordered" evidence="12">
    <location>
        <begin position="450"/>
        <end position="469"/>
    </location>
</feature>
<feature type="region of interest" description="Disordered" evidence="12">
    <location>
        <begin position="793"/>
        <end position="832"/>
    </location>
</feature>
<dbReference type="EnsemblMetazoa" id="CPIJ003609-RA">
    <property type="protein sequence ID" value="CPIJ003609-PA"/>
    <property type="gene ID" value="CPIJ003609"/>
</dbReference>
<evidence type="ECO:0000259" key="13">
    <source>
        <dbReference type="PROSITE" id="PS50157"/>
    </source>
</evidence>
<gene>
    <name evidence="15" type="primary">6035034</name>
    <name evidence="14" type="ORF">CpipJ_CPIJ003609</name>
</gene>
<accession>B0W993</accession>
<dbReference type="KEGG" id="cqu:CpipJ_CPIJ003609"/>
<dbReference type="eggNOG" id="KOG1721">
    <property type="taxonomic scope" value="Eukaryota"/>
</dbReference>
<protein>
    <submittedName>
        <fullName evidence="14 15">Sp5 transcription factor</fullName>
    </submittedName>
</protein>
<dbReference type="PROSITE" id="PS00028">
    <property type="entry name" value="ZINC_FINGER_C2H2_1"/>
    <property type="match status" value="3"/>
</dbReference>
<keyword evidence="3" id="KW-0677">Repeat</keyword>
<dbReference type="InterPro" id="IPR013087">
    <property type="entry name" value="Znf_C2H2_type"/>
</dbReference>
<proteinExistence type="inferred from homology"/>
<evidence type="ECO:0000256" key="10">
    <source>
        <dbReference type="ARBA" id="ARBA00038409"/>
    </source>
</evidence>
<evidence type="ECO:0000256" key="3">
    <source>
        <dbReference type="ARBA" id="ARBA00022737"/>
    </source>
</evidence>
<feature type="compositionally biased region" description="Low complexity" evidence="12">
    <location>
        <begin position="458"/>
        <end position="469"/>
    </location>
</feature>
<dbReference type="PANTHER" id="PTHR23235">
    <property type="entry name" value="KRUEPPEL-LIKE TRANSCRIPTION FACTOR"/>
    <property type="match status" value="1"/>
</dbReference>
<comment type="subcellular location">
    <subcellularLocation>
        <location evidence="1">Nucleus</location>
    </subcellularLocation>
</comment>
<feature type="region of interest" description="Disordered" evidence="12">
    <location>
        <begin position="665"/>
        <end position="715"/>
    </location>
</feature>
<feature type="compositionally biased region" description="Low complexity" evidence="12">
    <location>
        <begin position="312"/>
        <end position="329"/>
    </location>
</feature>
<evidence type="ECO:0000313" key="16">
    <source>
        <dbReference type="Proteomes" id="UP000002320"/>
    </source>
</evidence>
<dbReference type="OMA" id="THTKIRS"/>
<dbReference type="Gene3D" id="3.30.160.60">
    <property type="entry name" value="Classic Zinc Finger"/>
    <property type="match status" value="3"/>
</dbReference>
<keyword evidence="7" id="KW-0238">DNA-binding</keyword>
<evidence type="ECO:0000313" key="15">
    <source>
        <dbReference type="EnsemblMetazoa" id="CPIJ003609-PA"/>
    </source>
</evidence>
<dbReference type="PROSITE" id="PS50157">
    <property type="entry name" value="ZINC_FINGER_C2H2_2"/>
    <property type="match status" value="3"/>
</dbReference>
<keyword evidence="16" id="KW-1185">Reference proteome</keyword>
<dbReference type="VEuPathDB" id="VectorBase:CPIJ003609"/>
<evidence type="ECO:0000256" key="7">
    <source>
        <dbReference type="ARBA" id="ARBA00023125"/>
    </source>
</evidence>
<organism>
    <name type="scientific">Culex quinquefasciatus</name>
    <name type="common">Southern house mosquito</name>
    <name type="synonym">Culex pungens</name>
    <dbReference type="NCBI Taxonomy" id="7176"/>
    <lineage>
        <taxon>Eukaryota</taxon>
        <taxon>Metazoa</taxon>
        <taxon>Ecdysozoa</taxon>
        <taxon>Arthropoda</taxon>
        <taxon>Hexapoda</taxon>
        <taxon>Insecta</taxon>
        <taxon>Pterygota</taxon>
        <taxon>Neoptera</taxon>
        <taxon>Endopterygota</taxon>
        <taxon>Diptera</taxon>
        <taxon>Nematocera</taxon>
        <taxon>Culicoidea</taxon>
        <taxon>Culicidae</taxon>
        <taxon>Culicinae</taxon>
        <taxon>Culicini</taxon>
        <taxon>Culex</taxon>
        <taxon>Culex</taxon>
    </lineage>
</organism>
<evidence type="ECO:0000256" key="2">
    <source>
        <dbReference type="ARBA" id="ARBA00022723"/>
    </source>
</evidence>
<feature type="compositionally biased region" description="Polar residues" evidence="12">
    <location>
        <begin position="291"/>
        <end position="311"/>
    </location>
</feature>
<evidence type="ECO:0000256" key="1">
    <source>
        <dbReference type="ARBA" id="ARBA00004123"/>
    </source>
</evidence>
<keyword evidence="9" id="KW-0539">Nucleus</keyword>
<dbReference type="PANTHER" id="PTHR23235:SF165">
    <property type="entry name" value="TRANSCRIPTION FACTOR BTD"/>
    <property type="match status" value="1"/>
</dbReference>
<dbReference type="Proteomes" id="UP000002320">
    <property type="component" value="Unassembled WGS sequence"/>
</dbReference>
<evidence type="ECO:0000256" key="5">
    <source>
        <dbReference type="ARBA" id="ARBA00022833"/>
    </source>
</evidence>